<dbReference type="NCBIfam" id="TIGR00481">
    <property type="entry name" value="YbhB/YbcL family Raf kinase inhibitor-like protein"/>
    <property type="match status" value="1"/>
</dbReference>
<evidence type="ECO:0000256" key="2">
    <source>
        <dbReference type="SAM" id="MobiDB-lite"/>
    </source>
</evidence>
<dbReference type="InterPro" id="IPR008914">
    <property type="entry name" value="PEBP"/>
</dbReference>
<dbReference type="Proteomes" id="UP000251891">
    <property type="component" value="Unassembled WGS sequence"/>
</dbReference>
<feature type="region of interest" description="Disordered" evidence="2">
    <location>
        <begin position="76"/>
        <end position="100"/>
    </location>
</feature>
<dbReference type="SUPFAM" id="SSF49777">
    <property type="entry name" value="PEBP-like"/>
    <property type="match status" value="1"/>
</dbReference>
<accession>A0A365HA43</accession>
<dbReference type="EMBL" id="QLYX01000003">
    <property type="protein sequence ID" value="RAY15965.1"/>
    <property type="molecule type" value="Genomic_DNA"/>
</dbReference>
<dbReference type="OrthoDB" id="9797506at2"/>
<reference evidence="3 4" key="1">
    <citation type="submission" date="2018-06" db="EMBL/GenBank/DDBJ databases">
        <title>Actinomadura craniellae sp. nov. isolated from marine sponge Craniella sp.</title>
        <authorList>
            <person name="Li L."/>
            <person name="Xu Q.H."/>
            <person name="Lin H.W."/>
            <person name="Lu Y.H."/>
        </authorList>
    </citation>
    <scope>NUCLEOTIDE SEQUENCE [LARGE SCALE GENOMIC DNA]</scope>
    <source>
        <strain evidence="3 4">LHW63021</strain>
    </source>
</reference>
<proteinExistence type="inferred from homology"/>
<dbReference type="Pfam" id="PF01161">
    <property type="entry name" value="PBP"/>
    <property type="match status" value="1"/>
</dbReference>
<dbReference type="Gene3D" id="3.90.280.10">
    <property type="entry name" value="PEBP-like"/>
    <property type="match status" value="1"/>
</dbReference>
<evidence type="ECO:0000256" key="1">
    <source>
        <dbReference type="ARBA" id="ARBA00007120"/>
    </source>
</evidence>
<comment type="similarity">
    <text evidence="1">Belongs to the UPF0098 family.</text>
</comment>
<dbReference type="PANTHER" id="PTHR30289:SF1">
    <property type="entry name" value="PEBP (PHOSPHATIDYLETHANOLAMINE-BINDING PROTEIN) FAMILY PROTEIN"/>
    <property type="match status" value="1"/>
</dbReference>
<dbReference type="InterPro" id="IPR005247">
    <property type="entry name" value="YbhB_YbcL/LppC-like"/>
</dbReference>
<sequence>MEQMRIRSAAFADHAIIPPEYSHAAGDVSPPLEWWDVPDEATELVLLCEDPDAPGGTFTHWLLAGIPPETAELAAGERPAGAVEGRNDYGEPGYGGPHPPVGDDPHRYFFRLYALAGPSGLKPGFTAEDLRSGILDDPLATGTAVGRFGR</sequence>
<keyword evidence="4" id="KW-1185">Reference proteome</keyword>
<gene>
    <name evidence="3" type="ORF">DPM19_09470</name>
</gene>
<comment type="caution">
    <text evidence="3">The sequence shown here is derived from an EMBL/GenBank/DDBJ whole genome shotgun (WGS) entry which is preliminary data.</text>
</comment>
<organism evidence="3 4">
    <name type="scientific">Actinomadura craniellae</name>
    <dbReference type="NCBI Taxonomy" id="2231787"/>
    <lineage>
        <taxon>Bacteria</taxon>
        <taxon>Bacillati</taxon>
        <taxon>Actinomycetota</taxon>
        <taxon>Actinomycetes</taxon>
        <taxon>Streptosporangiales</taxon>
        <taxon>Thermomonosporaceae</taxon>
        <taxon>Actinomadura</taxon>
    </lineage>
</organism>
<evidence type="ECO:0000313" key="4">
    <source>
        <dbReference type="Proteomes" id="UP000251891"/>
    </source>
</evidence>
<dbReference type="PANTHER" id="PTHR30289">
    <property type="entry name" value="UNCHARACTERIZED PROTEIN YBCL-RELATED"/>
    <property type="match status" value="1"/>
</dbReference>
<name>A0A365HA43_9ACTN</name>
<dbReference type="RefSeq" id="WP_111864908.1">
    <property type="nucleotide sequence ID" value="NZ_QLYX01000003.1"/>
</dbReference>
<dbReference type="AlphaFoldDB" id="A0A365HA43"/>
<protein>
    <submittedName>
        <fullName evidence="3">YbhB/YbcL family Raf kinase inhibitor-like protein</fullName>
    </submittedName>
</protein>
<evidence type="ECO:0000313" key="3">
    <source>
        <dbReference type="EMBL" id="RAY15965.1"/>
    </source>
</evidence>
<dbReference type="InterPro" id="IPR036610">
    <property type="entry name" value="PEBP-like_sf"/>
</dbReference>
<dbReference type="CDD" id="cd00865">
    <property type="entry name" value="PEBP_bact_arch"/>
    <property type="match status" value="1"/>
</dbReference>